<evidence type="ECO:0000256" key="1">
    <source>
        <dbReference type="SAM" id="Phobius"/>
    </source>
</evidence>
<organism evidence="3 4">
    <name type="scientific">Halopelagius inordinatus</name>
    <dbReference type="NCBI Taxonomy" id="553467"/>
    <lineage>
        <taxon>Archaea</taxon>
        <taxon>Methanobacteriati</taxon>
        <taxon>Methanobacteriota</taxon>
        <taxon>Stenosarchaea group</taxon>
        <taxon>Halobacteria</taxon>
        <taxon>Halobacteriales</taxon>
        <taxon>Haloferacaceae</taxon>
    </lineage>
</organism>
<accession>A0A1I2NMS3</accession>
<dbReference type="Pfam" id="PF26472">
    <property type="entry name" value="DUF8147"/>
    <property type="match status" value="1"/>
</dbReference>
<dbReference type="EMBL" id="FOOQ01000001">
    <property type="protein sequence ID" value="SFG04873.1"/>
    <property type="molecule type" value="Genomic_DNA"/>
</dbReference>
<name>A0A1I2NMS3_9EURY</name>
<keyword evidence="1" id="KW-0472">Membrane</keyword>
<protein>
    <recommendedName>
        <fullName evidence="2">DUF8147 domain-containing protein</fullName>
    </recommendedName>
</protein>
<sequence>MKTLIRIALAVLSGATTFLVALVVLTEWLSQYIWPSLLVSIPAAVALAAIVGVAVAVILRNRERPNAETEESQPSVLTR</sequence>
<dbReference type="Proteomes" id="UP000198876">
    <property type="component" value="Unassembled WGS sequence"/>
</dbReference>
<feature type="domain" description="DUF8147" evidence="2">
    <location>
        <begin position="5"/>
        <end position="68"/>
    </location>
</feature>
<feature type="transmembrane region" description="Helical" evidence="1">
    <location>
        <begin position="32"/>
        <end position="59"/>
    </location>
</feature>
<gene>
    <name evidence="3" type="ORF">SAMN04488063_1258</name>
</gene>
<keyword evidence="1" id="KW-1133">Transmembrane helix</keyword>
<proteinExistence type="predicted"/>
<evidence type="ECO:0000313" key="4">
    <source>
        <dbReference type="Proteomes" id="UP000198876"/>
    </source>
</evidence>
<dbReference type="AlphaFoldDB" id="A0A1I2NMS3"/>
<evidence type="ECO:0000313" key="3">
    <source>
        <dbReference type="EMBL" id="SFG04873.1"/>
    </source>
</evidence>
<dbReference type="RefSeq" id="WP_143095474.1">
    <property type="nucleotide sequence ID" value="NZ_FOOQ01000001.1"/>
</dbReference>
<keyword evidence="4" id="KW-1185">Reference proteome</keyword>
<keyword evidence="1" id="KW-0812">Transmembrane</keyword>
<reference evidence="4" key="1">
    <citation type="submission" date="2016-10" db="EMBL/GenBank/DDBJ databases">
        <authorList>
            <person name="Varghese N."/>
            <person name="Submissions S."/>
        </authorList>
    </citation>
    <scope>NUCLEOTIDE SEQUENCE [LARGE SCALE GENOMIC DNA]</scope>
    <source>
        <strain evidence="4">CGMCC 1.7739</strain>
    </source>
</reference>
<feature type="transmembrane region" description="Helical" evidence="1">
    <location>
        <begin position="7"/>
        <end position="26"/>
    </location>
</feature>
<dbReference type="InterPro" id="IPR058460">
    <property type="entry name" value="DUF8147"/>
</dbReference>
<evidence type="ECO:0000259" key="2">
    <source>
        <dbReference type="Pfam" id="PF26472"/>
    </source>
</evidence>